<accession>A0ABX3TSL3</accession>
<organism evidence="2 3">
    <name type="scientific">Mycobacterium timonense</name>
    <dbReference type="NCBI Taxonomy" id="701043"/>
    <lineage>
        <taxon>Bacteria</taxon>
        <taxon>Bacillati</taxon>
        <taxon>Actinomycetota</taxon>
        <taxon>Actinomycetes</taxon>
        <taxon>Mycobacteriales</taxon>
        <taxon>Mycobacteriaceae</taxon>
        <taxon>Mycobacterium</taxon>
        <taxon>Mycobacterium avium complex (MAC)</taxon>
    </lineage>
</organism>
<feature type="region of interest" description="Disordered" evidence="1">
    <location>
        <begin position="62"/>
        <end position="82"/>
    </location>
</feature>
<dbReference type="EMBL" id="MVIL01000003">
    <property type="protein sequence ID" value="ORB81754.1"/>
    <property type="molecule type" value="Genomic_DNA"/>
</dbReference>
<keyword evidence="3" id="KW-1185">Reference proteome</keyword>
<sequence length="178" mass="18952">MTAPNLGPCWCEVIDDDRPASTLPGAARYHAGLNVVYVPHEHSDFEPYPCAEFDCTCRAHQPPDADTEPAENQAKTAAAPRNHASLTVPRGALEFATQNATQAAAWIDGVLAWAGSDTTRADDPAAVCDFADALEALKPEGVDVYTALAVALRRLAATRRDSPARGFVAGIRRKVAGR</sequence>
<protein>
    <submittedName>
        <fullName evidence="2">Uncharacterized protein</fullName>
    </submittedName>
</protein>
<proteinExistence type="predicted"/>
<name>A0ABX3TSL3_9MYCO</name>
<reference evidence="2 3" key="1">
    <citation type="submission" date="2017-02" db="EMBL/GenBank/DDBJ databases">
        <title>The new phylogeny of genus Mycobacterium.</title>
        <authorList>
            <person name="Tortoli E."/>
            <person name="Trovato A."/>
            <person name="Cirillo D.M."/>
        </authorList>
    </citation>
    <scope>NUCLEOTIDE SEQUENCE [LARGE SCALE GENOMIC DNA]</scope>
    <source>
        <strain evidence="2 3">CCUG 56329</strain>
    </source>
</reference>
<evidence type="ECO:0000256" key="1">
    <source>
        <dbReference type="SAM" id="MobiDB-lite"/>
    </source>
</evidence>
<dbReference type="RefSeq" id="WP_083186845.1">
    <property type="nucleotide sequence ID" value="NZ_MVIL01000003.1"/>
</dbReference>
<gene>
    <name evidence="2" type="ORF">BST46_01785</name>
</gene>
<evidence type="ECO:0000313" key="3">
    <source>
        <dbReference type="Proteomes" id="UP000192847"/>
    </source>
</evidence>
<evidence type="ECO:0000313" key="2">
    <source>
        <dbReference type="EMBL" id="ORB81754.1"/>
    </source>
</evidence>
<dbReference type="Proteomes" id="UP000192847">
    <property type="component" value="Unassembled WGS sequence"/>
</dbReference>
<comment type="caution">
    <text evidence="2">The sequence shown here is derived from an EMBL/GenBank/DDBJ whole genome shotgun (WGS) entry which is preliminary data.</text>
</comment>